<keyword evidence="3" id="KW-1185">Reference proteome</keyword>
<accession>A0ABS9P5J8</accession>
<keyword evidence="1" id="KW-0472">Membrane</keyword>
<gene>
    <name evidence="2" type="ORF">HOP52_04490</name>
</gene>
<evidence type="ECO:0000313" key="2">
    <source>
        <dbReference type="EMBL" id="MCG6657034.1"/>
    </source>
</evidence>
<reference evidence="2 3" key="1">
    <citation type="submission" date="2020-05" db="EMBL/GenBank/DDBJ databases">
        <title>Comparative genomic analysis of denitrifying bacteria from Halomonas genus.</title>
        <authorList>
            <person name="Wang L."/>
            <person name="Shao Z."/>
        </authorList>
    </citation>
    <scope>NUCLEOTIDE SEQUENCE [LARGE SCALE GENOMIC DNA]</scope>
    <source>
        <strain evidence="2 3">A4</strain>
    </source>
</reference>
<name>A0ABS9P5J8_9GAMM</name>
<keyword evidence="1" id="KW-1133">Transmembrane helix</keyword>
<protein>
    <submittedName>
        <fullName evidence="2">DUF2909 domain-containing protein</fullName>
    </submittedName>
</protein>
<evidence type="ECO:0000256" key="1">
    <source>
        <dbReference type="SAM" id="Phobius"/>
    </source>
</evidence>
<organism evidence="2 3">
    <name type="scientific">Billgrantia campisalis</name>
    <dbReference type="NCBI Taxonomy" id="74661"/>
    <lineage>
        <taxon>Bacteria</taxon>
        <taxon>Pseudomonadati</taxon>
        <taxon>Pseudomonadota</taxon>
        <taxon>Gammaproteobacteria</taxon>
        <taxon>Oceanospirillales</taxon>
        <taxon>Halomonadaceae</taxon>
        <taxon>Billgrantia</taxon>
    </lineage>
</organism>
<dbReference type="Pfam" id="PF11137">
    <property type="entry name" value="DUF2909"/>
    <property type="match status" value="1"/>
</dbReference>
<feature type="transmembrane region" description="Helical" evidence="1">
    <location>
        <begin position="6"/>
        <end position="27"/>
    </location>
</feature>
<proteinExistence type="predicted"/>
<dbReference type="Proteomes" id="UP000814385">
    <property type="component" value="Unassembled WGS sequence"/>
</dbReference>
<keyword evidence="1" id="KW-0812">Transmembrane</keyword>
<sequence>MLLKILIAVVFIAMLISLAAGAGFLLRSDDQPQRLLLSLKIRVALAVVLLGLLLYGFYMGELGV</sequence>
<comment type="caution">
    <text evidence="2">The sequence shown here is derived from an EMBL/GenBank/DDBJ whole genome shotgun (WGS) entry which is preliminary data.</text>
</comment>
<dbReference type="EMBL" id="JABFUC010000003">
    <property type="protein sequence ID" value="MCG6657034.1"/>
    <property type="molecule type" value="Genomic_DNA"/>
</dbReference>
<dbReference type="InterPro" id="IPR021313">
    <property type="entry name" value="DUF2909"/>
</dbReference>
<dbReference type="RefSeq" id="WP_238976070.1">
    <property type="nucleotide sequence ID" value="NZ_JABFUC010000003.1"/>
</dbReference>
<evidence type="ECO:0000313" key="3">
    <source>
        <dbReference type="Proteomes" id="UP000814385"/>
    </source>
</evidence>
<feature type="transmembrane region" description="Helical" evidence="1">
    <location>
        <begin position="39"/>
        <end position="58"/>
    </location>
</feature>